<organism evidence="2 3">
    <name type="scientific">Noviluteimonas gilva</name>
    <dbReference type="NCBI Taxonomy" id="2682097"/>
    <lineage>
        <taxon>Bacteria</taxon>
        <taxon>Pseudomonadati</taxon>
        <taxon>Pseudomonadota</taxon>
        <taxon>Gammaproteobacteria</taxon>
        <taxon>Lysobacterales</taxon>
        <taxon>Lysobacteraceae</taxon>
        <taxon>Noviluteimonas</taxon>
    </lineage>
</organism>
<reference evidence="2 3" key="1">
    <citation type="submission" date="2019-12" db="EMBL/GenBank/DDBJ databases">
        <authorList>
            <person name="Xu J."/>
        </authorList>
    </citation>
    <scope>NUCLEOTIDE SEQUENCE [LARGE SCALE GENOMIC DNA]</scope>
    <source>
        <strain evidence="2 3">HX-5-24</strain>
    </source>
</reference>
<evidence type="ECO:0000256" key="1">
    <source>
        <dbReference type="SAM" id="SignalP"/>
    </source>
</evidence>
<sequence length="176" mass="18836">MKIKPLVLRALLSLLLVSSFTTQATPLGATAIGGEPADNLVQVEWSVEPSKKISEAEKTALLEHLRLALLAALPNDQPAVRPLKIRAHITAVDTVSPALNTASALLLFLPFDRGGASVEIQAVDLNTGEQVASMTKSYSPSMRKMRARFKKLAPAQLALEELASVFSAQLALARTQ</sequence>
<gene>
    <name evidence="2" type="ORF">GN331_15810</name>
</gene>
<feature type="chain" id="PRO_5028922659" evidence="1">
    <location>
        <begin position="25"/>
        <end position="176"/>
    </location>
</feature>
<evidence type="ECO:0000313" key="2">
    <source>
        <dbReference type="EMBL" id="MUV15669.1"/>
    </source>
</evidence>
<dbReference type="Pfam" id="PF11769">
    <property type="entry name" value="DUF3313"/>
    <property type="match status" value="1"/>
</dbReference>
<dbReference type="InterPro" id="IPR021747">
    <property type="entry name" value="DUF3313"/>
</dbReference>
<dbReference type="RefSeq" id="WP_156643263.1">
    <property type="nucleotide sequence ID" value="NZ_WOXT01000006.1"/>
</dbReference>
<comment type="caution">
    <text evidence="2">The sequence shown here is derived from an EMBL/GenBank/DDBJ whole genome shotgun (WGS) entry which is preliminary data.</text>
</comment>
<dbReference type="AlphaFoldDB" id="A0A7C9I7G2"/>
<keyword evidence="1" id="KW-0732">Signal</keyword>
<dbReference type="EMBL" id="WOXT01000006">
    <property type="protein sequence ID" value="MUV15669.1"/>
    <property type="molecule type" value="Genomic_DNA"/>
</dbReference>
<accession>A0A7C9I7G2</accession>
<name>A0A7C9I7G2_9GAMM</name>
<proteinExistence type="predicted"/>
<evidence type="ECO:0000313" key="3">
    <source>
        <dbReference type="Proteomes" id="UP000479692"/>
    </source>
</evidence>
<feature type="signal peptide" evidence="1">
    <location>
        <begin position="1"/>
        <end position="24"/>
    </location>
</feature>
<protein>
    <submittedName>
        <fullName evidence="2">DUF3313 family protein</fullName>
    </submittedName>
</protein>
<dbReference type="Proteomes" id="UP000479692">
    <property type="component" value="Unassembled WGS sequence"/>
</dbReference>
<keyword evidence="3" id="KW-1185">Reference proteome</keyword>